<evidence type="ECO:0000313" key="2">
    <source>
        <dbReference type="EMBL" id="RQY87003.1"/>
    </source>
</evidence>
<protein>
    <submittedName>
        <fullName evidence="2">DUF1090 domain-containing protein</fullName>
    </submittedName>
</protein>
<dbReference type="Pfam" id="PF06476">
    <property type="entry name" value="DUF1090"/>
    <property type="match status" value="1"/>
</dbReference>
<feature type="region of interest" description="Disordered" evidence="1">
    <location>
        <begin position="107"/>
        <end position="154"/>
    </location>
</feature>
<comment type="caution">
    <text evidence="2">The sequence shown here is derived from an EMBL/GenBank/DDBJ whole genome shotgun (WGS) entry which is preliminary data.</text>
</comment>
<evidence type="ECO:0000256" key="1">
    <source>
        <dbReference type="SAM" id="MobiDB-lite"/>
    </source>
</evidence>
<gene>
    <name evidence="2" type="ORF">DF017_25540</name>
</gene>
<dbReference type="InterPro" id="IPR009468">
    <property type="entry name" value="DUF1090"/>
</dbReference>
<feature type="compositionally biased region" description="Basic and acidic residues" evidence="1">
    <location>
        <begin position="117"/>
        <end position="142"/>
    </location>
</feature>
<organism evidence="2 3">
    <name type="scientific">Burkholderia stagnalis</name>
    <dbReference type="NCBI Taxonomy" id="1503054"/>
    <lineage>
        <taxon>Bacteria</taxon>
        <taxon>Pseudomonadati</taxon>
        <taxon>Pseudomonadota</taxon>
        <taxon>Betaproteobacteria</taxon>
        <taxon>Burkholderiales</taxon>
        <taxon>Burkholderiaceae</taxon>
        <taxon>Burkholderia</taxon>
        <taxon>Burkholderia cepacia complex</taxon>
    </lineage>
</organism>
<sequence>MSSHRSSRSEYKRPYAHYRAVNDTSAKLLMTKKILIVAAIPFILPVSSQAIASKLNCAERIQAIQAQIDNAKRYGNTHQAIGKRAALAHVEASCAGAGEFSSTERKLRDKRRNVRSAQDDVRHAEERLREAQASADAKEIAKKQRKLARKQDKLRDKTRDLREVEADLGTLRR</sequence>
<proteinExistence type="predicted"/>
<keyword evidence="3" id="KW-1185">Reference proteome</keyword>
<name>A0ABX9YJ12_9BURK</name>
<evidence type="ECO:0000313" key="3">
    <source>
        <dbReference type="Proteomes" id="UP000281098"/>
    </source>
</evidence>
<reference evidence="2 3" key="1">
    <citation type="submission" date="2018-08" db="EMBL/GenBank/DDBJ databases">
        <title>Comparative analysis of Burkholderia isolates from Puerto Rico.</title>
        <authorList>
            <person name="Hall C."/>
            <person name="Sahl J."/>
            <person name="Wagner D."/>
        </authorList>
    </citation>
    <scope>NUCLEOTIDE SEQUENCE [LARGE SCALE GENOMIC DNA]</scope>
    <source>
        <strain evidence="2 3">Bp8966</strain>
    </source>
</reference>
<dbReference type="EMBL" id="QTPM01000039">
    <property type="protein sequence ID" value="RQY87003.1"/>
    <property type="molecule type" value="Genomic_DNA"/>
</dbReference>
<accession>A0ABX9YJ12</accession>
<dbReference type="Proteomes" id="UP000281098">
    <property type="component" value="Unassembled WGS sequence"/>
</dbReference>